<keyword evidence="2" id="KW-1185">Reference proteome</keyword>
<dbReference type="Proteomes" id="UP000185207">
    <property type="component" value="Unassembled WGS sequence"/>
</dbReference>
<reference evidence="2" key="1">
    <citation type="submission" date="2016-11" db="EMBL/GenBank/DDBJ databases">
        <authorList>
            <person name="Varghese N."/>
            <person name="Submissions S."/>
        </authorList>
    </citation>
    <scope>NUCLEOTIDE SEQUENCE [LARGE SCALE GENOMIC DNA]</scope>
    <source>
        <strain evidence="2">DSM 27623</strain>
    </source>
</reference>
<proteinExistence type="predicted"/>
<evidence type="ECO:0008006" key="3">
    <source>
        <dbReference type="Google" id="ProtNLM"/>
    </source>
</evidence>
<dbReference type="EMBL" id="FSRK01000001">
    <property type="protein sequence ID" value="SIO09350.1"/>
    <property type="molecule type" value="Genomic_DNA"/>
</dbReference>
<dbReference type="AlphaFoldDB" id="A0A1N6GP80"/>
<dbReference type="RefSeq" id="WP_074235085.1">
    <property type="nucleotide sequence ID" value="NZ_FSRK01000001.1"/>
</dbReference>
<sequence length="202" mass="23776">MYYLELIQRFWMFNQNNPIGATAVSMYLYLLKTGYETDSYDFKISDIMVGNELKITRKTVKIVKLKLKDSGLIDFSTKNGTACIYKLLLNYPTEAIQYKQNKVMSIEDGECIIDDHRLRYKEIPTLSEFLTYVRTLKPYQSQIETKVIIKYNHWLQNNWCSDNTNRPINNWKATIKSILPYLKDMDGTNEMVLSDIPKINRP</sequence>
<dbReference type="STRING" id="1416779.SAMN05444409_1967"/>
<evidence type="ECO:0000313" key="2">
    <source>
        <dbReference type="Proteomes" id="UP000185207"/>
    </source>
</evidence>
<organism evidence="1 2">
    <name type="scientific">Epilithonimonas zeae</name>
    <dbReference type="NCBI Taxonomy" id="1416779"/>
    <lineage>
        <taxon>Bacteria</taxon>
        <taxon>Pseudomonadati</taxon>
        <taxon>Bacteroidota</taxon>
        <taxon>Flavobacteriia</taxon>
        <taxon>Flavobacteriales</taxon>
        <taxon>Weeksellaceae</taxon>
        <taxon>Chryseobacterium group</taxon>
        <taxon>Epilithonimonas</taxon>
    </lineage>
</organism>
<evidence type="ECO:0000313" key="1">
    <source>
        <dbReference type="EMBL" id="SIO09350.1"/>
    </source>
</evidence>
<protein>
    <recommendedName>
        <fullName evidence="3">Helix-turn-helix domain-containing protein</fullName>
    </recommendedName>
</protein>
<gene>
    <name evidence="1" type="ORF">SAMN05444409_1967</name>
</gene>
<accession>A0A1N6GP80</accession>
<name>A0A1N6GP80_9FLAO</name>